<sequence>MKNFLIIYVVLLFTCSCKAQDNQNLESKIISSYKINEKNIQNCKKESDELRKMKYEEWLVETTFKGCTARLEYLNFFRENSLKMLEKTSNKENLLIVNYISNNITIPSDTKTILYVNNNYSGIKHYTEFVNNTAIEKNEEFEVSKFEIDIIEKIDEYLKTGKSEYFSNKSNGQIGLYRHWNVIARNNGKVKMIELFRIK</sequence>
<evidence type="ECO:0000313" key="3">
    <source>
        <dbReference type="Proteomes" id="UP001070176"/>
    </source>
</evidence>
<organism evidence="2 3">
    <name type="scientific">Chryseobacterium luquanense</name>
    <dbReference type="NCBI Taxonomy" id="2983766"/>
    <lineage>
        <taxon>Bacteria</taxon>
        <taxon>Pseudomonadati</taxon>
        <taxon>Bacteroidota</taxon>
        <taxon>Flavobacteriia</taxon>
        <taxon>Flavobacteriales</taxon>
        <taxon>Weeksellaceae</taxon>
        <taxon>Chryseobacterium group</taxon>
        <taxon>Chryseobacterium</taxon>
    </lineage>
</organism>
<dbReference type="EMBL" id="JAOVZV010000005">
    <property type="protein sequence ID" value="MCX8532084.1"/>
    <property type="molecule type" value="Genomic_DNA"/>
</dbReference>
<dbReference type="Proteomes" id="UP001070176">
    <property type="component" value="Unassembled WGS sequence"/>
</dbReference>
<keyword evidence="3" id="KW-1185">Reference proteome</keyword>
<name>A0ABT3Y1V1_9FLAO</name>
<gene>
    <name evidence="2" type="ORF">OEA66_06935</name>
</gene>
<dbReference type="RefSeq" id="WP_267280697.1">
    <property type="nucleotide sequence ID" value="NZ_JAOVZV010000005.1"/>
</dbReference>
<accession>A0ABT3Y1V1</accession>
<dbReference type="PROSITE" id="PS51257">
    <property type="entry name" value="PROKAR_LIPOPROTEIN"/>
    <property type="match status" value="1"/>
</dbReference>
<feature type="signal peptide" evidence="1">
    <location>
        <begin position="1"/>
        <end position="19"/>
    </location>
</feature>
<feature type="chain" id="PRO_5047215815" evidence="1">
    <location>
        <begin position="20"/>
        <end position="199"/>
    </location>
</feature>
<reference evidence="2" key="1">
    <citation type="submission" date="2022-10" db="EMBL/GenBank/DDBJ databases">
        <title>Chryseobacterium sp. nov., a novel bacterial species.</title>
        <authorList>
            <person name="Cao Y."/>
        </authorList>
    </citation>
    <scope>NUCLEOTIDE SEQUENCE</scope>
    <source>
        <strain evidence="2">KC 927</strain>
    </source>
</reference>
<proteinExistence type="predicted"/>
<evidence type="ECO:0000256" key="1">
    <source>
        <dbReference type="SAM" id="SignalP"/>
    </source>
</evidence>
<protein>
    <submittedName>
        <fullName evidence="2">Uncharacterized protein</fullName>
    </submittedName>
</protein>
<comment type="caution">
    <text evidence="2">The sequence shown here is derived from an EMBL/GenBank/DDBJ whole genome shotgun (WGS) entry which is preliminary data.</text>
</comment>
<keyword evidence="1" id="KW-0732">Signal</keyword>
<evidence type="ECO:0000313" key="2">
    <source>
        <dbReference type="EMBL" id="MCX8532084.1"/>
    </source>
</evidence>